<name>A0A9K3GIZ7_9EUKA</name>
<protein>
    <submittedName>
        <fullName evidence="2">Uncharacterized protein</fullName>
    </submittedName>
</protein>
<dbReference type="AlphaFoldDB" id="A0A9K3GIZ7"/>
<accession>A0A9K3GIZ7</accession>
<evidence type="ECO:0000313" key="4">
    <source>
        <dbReference type="Proteomes" id="UP000265618"/>
    </source>
</evidence>
<dbReference type="Proteomes" id="UP000265618">
    <property type="component" value="Unassembled WGS sequence"/>
</dbReference>
<dbReference type="EMBL" id="BDIP01001245">
    <property type="protein sequence ID" value="GIQ83951.1"/>
    <property type="molecule type" value="Genomic_DNA"/>
</dbReference>
<dbReference type="EMBL" id="BDIP01000478">
    <property type="protein sequence ID" value="GIQ81725.1"/>
    <property type="molecule type" value="Genomic_DNA"/>
</dbReference>
<comment type="caution">
    <text evidence="2">The sequence shown here is derived from an EMBL/GenBank/DDBJ whole genome shotgun (WGS) entry which is preliminary data.</text>
</comment>
<reference evidence="2" key="1">
    <citation type="submission" date="2016-10" db="EMBL/GenBank/DDBJ databases">
        <authorList>
            <person name="Tanifuji G."/>
            <person name="Kume K."/>
            <person name="Nakayama T."/>
            <person name="Takabayashi S."/>
            <person name="Hashimoto T."/>
        </authorList>
    </citation>
    <scope>NUCLEOTIDE SEQUENCE</scope>
    <source>
        <strain evidence="2">NY0173</strain>
    </source>
</reference>
<proteinExistence type="predicted"/>
<dbReference type="EMBL" id="BDIP01001617">
    <property type="protein sequence ID" value="GIQ84777.1"/>
    <property type="molecule type" value="Genomic_DNA"/>
</dbReference>
<gene>
    <name evidence="1" type="ORF">KIPB_002731</name>
    <name evidence="2" type="ORF">KIPB_005358</name>
    <name evidence="3" type="ORF">KIPB_006332</name>
</gene>
<evidence type="ECO:0000313" key="3">
    <source>
        <dbReference type="EMBL" id="GIQ84777.1"/>
    </source>
</evidence>
<sequence>MADLRVCPEVGYGMSEESPLLGMPVEESDSNLEQNMTSRLCPWTTWCATHPKEFSALPIKKKAGMRVILRMEAEFAQAIMSGRYQVPTGLK</sequence>
<keyword evidence="4" id="KW-1185">Reference proteome</keyword>
<evidence type="ECO:0000313" key="1">
    <source>
        <dbReference type="EMBL" id="GIQ81725.1"/>
    </source>
</evidence>
<organism evidence="2 4">
    <name type="scientific">Kipferlia bialata</name>
    <dbReference type="NCBI Taxonomy" id="797122"/>
    <lineage>
        <taxon>Eukaryota</taxon>
        <taxon>Metamonada</taxon>
        <taxon>Carpediemonas-like organisms</taxon>
        <taxon>Kipferlia</taxon>
    </lineage>
</organism>
<evidence type="ECO:0000313" key="2">
    <source>
        <dbReference type="EMBL" id="GIQ83951.1"/>
    </source>
</evidence>
<reference evidence="2 4" key="2">
    <citation type="journal article" date="2018" name="PLoS ONE">
        <title>The draft genome of Kipferlia bialata reveals reductive genome evolution in fornicate parasites.</title>
        <authorList>
            <person name="Tanifuji G."/>
            <person name="Takabayashi S."/>
            <person name="Kume K."/>
            <person name="Takagi M."/>
            <person name="Nakayama T."/>
            <person name="Kamikawa R."/>
            <person name="Inagaki Y."/>
            <person name="Hashimoto T."/>
        </authorList>
    </citation>
    <scope>NUCLEOTIDE SEQUENCE [LARGE SCALE GENOMIC DNA]</scope>
    <source>
        <strain evidence="2">NY0173</strain>
    </source>
</reference>